<dbReference type="Proteomes" id="UP000807025">
    <property type="component" value="Unassembled WGS sequence"/>
</dbReference>
<evidence type="ECO:0000313" key="1">
    <source>
        <dbReference type="EMBL" id="KAF9491488.1"/>
    </source>
</evidence>
<feature type="non-terminal residue" evidence="1">
    <location>
        <position position="1"/>
    </location>
</feature>
<organism evidence="1 2">
    <name type="scientific">Pleurotus eryngii</name>
    <name type="common">Boletus of the steppes</name>
    <dbReference type="NCBI Taxonomy" id="5323"/>
    <lineage>
        <taxon>Eukaryota</taxon>
        <taxon>Fungi</taxon>
        <taxon>Dikarya</taxon>
        <taxon>Basidiomycota</taxon>
        <taxon>Agaricomycotina</taxon>
        <taxon>Agaricomycetes</taxon>
        <taxon>Agaricomycetidae</taxon>
        <taxon>Agaricales</taxon>
        <taxon>Pleurotineae</taxon>
        <taxon>Pleurotaceae</taxon>
        <taxon>Pleurotus</taxon>
    </lineage>
</organism>
<keyword evidence="2" id="KW-1185">Reference proteome</keyword>
<gene>
    <name evidence="1" type="ORF">BDN71DRAFT_1398288</name>
</gene>
<dbReference type="OrthoDB" id="10035396at2759"/>
<protein>
    <submittedName>
        <fullName evidence="1">Uncharacterized protein</fullName>
    </submittedName>
</protein>
<comment type="caution">
    <text evidence="1">The sequence shown here is derived from an EMBL/GenBank/DDBJ whole genome shotgun (WGS) entry which is preliminary data.</text>
</comment>
<evidence type="ECO:0000313" key="2">
    <source>
        <dbReference type="Proteomes" id="UP000807025"/>
    </source>
</evidence>
<dbReference type="EMBL" id="MU154618">
    <property type="protein sequence ID" value="KAF9491488.1"/>
    <property type="molecule type" value="Genomic_DNA"/>
</dbReference>
<accession>A0A9P5ZQU0</accession>
<proteinExistence type="predicted"/>
<dbReference type="AlphaFoldDB" id="A0A9P5ZQU0"/>
<reference evidence="1" key="1">
    <citation type="submission" date="2020-11" db="EMBL/GenBank/DDBJ databases">
        <authorList>
            <consortium name="DOE Joint Genome Institute"/>
            <person name="Ahrendt S."/>
            <person name="Riley R."/>
            <person name="Andreopoulos W."/>
            <person name="Labutti K."/>
            <person name="Pangilinan J."/>
            <person name="Ruiz-Duenas F.J."/>
            <person name="Barrasa J.M."/>
            <person name="Sanchez-Garcia M."/>
            <person name="Camarero S."/>
            <person name="Miyauchi S."/>
            <person name="Serrano A."/>
            <person name="Linde D."/>
            <person name="Babiker R."/>
            <person name="Drula E."/>
            <person name="Ayuso-Fernandez I."/>
            <person name="Pacheco R."/>
            <person name="Padilla G."/>
            <person name="Ferreira P."/>
            <person name="Barriuso J."/>
            <person name="Kellner H."/>
            <person name="Castanera R."/>
            <person name="Alfaro M."/>
            <person name="Ramirez L."/>
            <person name="Pisabarro A.G."/>
            <person name="Kuo A."/>
            <person name="Tritt A."/>
            <person name="Lipzen A."/>
            <person name="He G."/>
            <person name="Yan M."/>
            <person name="Ng V."/>
            <person name="Cullen D."/>
            <person name="Martin F."/>
            <person name="Rosso M.-N."/>
            <person name="Henrissat B."/>
            <person name="Hibbett D."/>
            <person name="Martinez A.T."/>
            <person name="Grigoriev I.V."/>
        </authorList>
    </citation>
    <scope>NUCLEOTIDE SEQUENCE</scope>
    <source>
        <strain evidence="1">ATCC 90797</strain>
    </source>
</reference>
<name>A0A9P5ZQU0_PLEER</name>
<sequence length="154" mass="17469">FLAGFNGMSKLQTPMLMVVAEYVLVSFNPAEREAILSIKQEGSLERGSVKSTAWIFPIECHLPAQQYALMKIKFRDRDQVNKAIQDRLFISSKVITAQKDMQEPPICYRCHSIGDSHYTNNCTVAQKDICGHCGQEHRAAQCPHPHQEWCSNCK</sequence>